<name>A0AAD4CZG6_ASPNN</name>
<sequence>MVAKLILPLLSLSVFYAIFYYADANGLVKLAEQSAEAKTLPDFDAPLRTVYTGVEQIDHLLTVLTTFFWPSTDGSTPELTLHSIGFSGTFGSAWMLVCLEAYRRGNAWGLAAFPMIFGLTAQVLTFAFATPLYATIQLYTSITAHSPTAANIQVPRAVLNTLPYIFIVGYFVPSTLLVVPLSDLMTTDLKQICIAIWQPWPAYVSILLVVANTVFSPFVRNEGGRASLRALRRVYAFAFANAAITHLITVSVSVATVAAPALFQDQNIVKRLFSRATKTTSSIPTNAPSSALATDCWGSSTGQRPLSAIFTIIRTHGPSPTSWKIAVRESSKETSSAFPPSGGRYLKYARRLVKFSVSRSEQFSLLQAGLQSVRLAEDQSQGTLVEVLRRMLTAKGIQQGGLRAGTLVAPVRPMEQFLVNVQKATVSPCQQGAENPLRIRRCPAVQLLHGVPHQAVPFEDLPQYLRQNPRLLLQLQPDNGRILAKGFGQRNLVSLADGGNGMGNRERRHLPLADGSLRNRRPRPSWSHN</sequence>
<feature type="transmembrane region" description="Helical" evidence="2">
    <location>
        <begin position="5"/>
        <end position="22"/>
    </location>
</feature>
<reference evidence="3" key="1">
    <citation type="journal article" date="2019" name="Beilstein J. Org. Chem.">
        <title>Nanangenines: drimane sesquiterpenoids as the dominant metabolite cohort of a novel Australian fungus, Aspergillus nanangensis.</title>
        <authorList>
            <person name="Lacey H.J."/>
            <person name="Gilchrist C.L.M."/>
            <person name="Crombie A."/>
            <person name="Kalaitzis J.A."/>
            <person name="Vuong D."/>
            <person name="Rutledge P.J."/>
            <person name="Turner P."/>
            <person name="Pitt J.I."/>
            <person name="Lacey E."/>
            <person name="Chooi Y.H."/>
            <person name="Piggott A.M."/>
        </authorList>
    </citation>
    <scope>NUCLEOTIDE SEQUENCE</scope>
    <source>
        <strain evidence="3">MST-FP2251</strain>
    </source>
</reference>
<evidence type="ECO:0000313" key="4">
    <source>
        <dbReference type="Proteomes" id="UP001194746"/>
    </source>
</evidence>
<keyword evidence="2" id="KW-1133">Transmembrane helix</keyword>
<organism evidence="3 4">
    <name type="scientific">Aspergillus nanangensis</name>
    <dbReference type="NCBI Taxonomy" id="2582783"/>
    <lineage>
        <taxon>Eukaryota</taxon>
        <taxon>Fungi</taxon>
        <taxon>Dikarya</taxon>
        <taxon>Ascomycota</taxon>
        <taxon>Pezizomycotina</taxon>
        <taxon>Eurotiomycetes</taxon>
        <taxon>Eurotiomycetidae</taxon>
        <taxon>Eurotiales</taxon>
        <taxon>Aspergillaceae</taxon>
        <taxon>Aspergillus</taxon>
        <taxon>Aspergillus subgen. Circumdati</taxon>
    </lineage>
</organism>
<keyword evidence="4" id="KW-1185">Reference proteome</keyword>
<dbReference type="EMBL" id="VCAU01000001">
    <property type="protein sequence ID" value="KAF9895326.1"/>
    <property type="molecule type" value="Genomic_DNA"/>
</dbReference>
<comment type="caution">
    <text evidence="3">The sequence shown here is derived from an EMBL/GenBank/DDBJ whole genome shotgun (WGS) entry which is preliminary data.</text>
</comment>
<feature type="transmembrane region" description="Helical" evidence="2">
    <location>
        <begin position="239"/>
        <end position="263"/>
    </location>
</feature>
<feature type="transmembrane region" description="Helical" evidence="2">
    <location>
        <begin position="161"/>
        <end position="179"/>
    </location>
</feature>
<feature type="region of interest" description="Disordered" evidence="1">
    <location>
        <begin position="496"/>
        <end position="529"/>
    </location>
</feature>
<reference evidence="3" key="2">
    <citation type="submission" date="2020-02" db="EMBL/GenBank/DDBJ databases">
        <authorList>
            <person name="Gilchrist C.L.M."/>
            <person name="Chooi Y.-H."/>
        </authorList>
    </citation>
    <scope>NUCLEOTIDE SEQUENCE</scope>
    <source>
        <strain evidence="3">MST-FP2251</strain>
    </source>
</reference>
<gene>
    <name evidence="3" type="ORF">FE257_000230</name>
</gene>
<feature type="transmembrane region" description="Helical" evidence="2">
    <location>
        <begin position="200"/>
        <end position="219"/>
    </location>
</feature>
<protein>
    <submittedName>
        <fullName evidence="3">Uncharacterized protein</fullName>
    </submittedName>
</protein>
<evidence type="ECO:0000256" key="1">
    <source>
        <dbReference type="SAM" id="MobiDB-lite"/>
    </source>
</evidence>
<keyword evidence="2" id="KW-0812">Transmembrane</keyword>
<accession>A0AAD4CZG6</accession>
<dbReference type="Proteomes" id="UP001194746">
    <property type="component" value="Unassembled WGS sequence"/>
</dbReference>
<proteinExistence type="predicted"/>
<evidence type="ECO:0000256" key="2">
    <source>
        <dbReference type="SAM" id="Phobius"/>
    </source>
</evidence>
<dbReference type="AlphaFoldDB" id="A0AAD4CZG6"/>
<feature type="transmembrane region" description="Helical" evidence="2">
    <location>
        <begin position="111"/>
        <end position="134"/>
    </location>
</feature>
<evidence type="ECO:0000313" key="3">
    <source>
        <dbReference type="EMBL" id="KAF9895326.1"/>
    </source>
</evidence>
<keyword evidence="2" id="KW-0472">Membrane</keyword>